<dbReference type="SUPFAM" id="SSF51735">
    <property type="entry name" value="NAD(P)-binding Rossmann-fold domains"/>
    <property type="match status" value="1"/>
</dbReference>
<dbReference type="Pfam" id="PF01210">
    <property type="entry name" value="NAD_Gly3P_dh_N"/>
    <property type="match status" value="1"/>
</dbReference>
<dbReference type="GO" id="GO:0016616">
    <property type="term" value="F:oxidoreductase activity, acting on the CH-OH group of donors, NAD or NADP as acceptor"/>
    <property type="evidence" value="ECO:0007669"/>
    <property type="project" value="InterPro"/>
</dbReference>
<evidence type="ECO:0000259" key="2">
    <source>
        <dbReference type="Pfam" id="PF01210"/>
    </source>
</evidence>
<feature type="domain" description="Glycerol-3-phosphate dehydrogenase NAD-dependent N-terminal" evidence="2">
    <location>
        <begin position="13"/>
        <end position="111"/>
    </location>
</feature>
<dbReference type="SUPFAM" id="SSF48179">
    <property type="entry name" value="6-phosphogluconate dehydrogenase C-terminal domain-like"/>
    <property type="match status" value="1"/>
</dbReference>
<dbReference type="EMBL" id="LAZR01001206">
    <property type="protein sequence ID" value="KKN48753.1"/>
    <property type="molecule type" value="Genomic_DNA"/>
</dbReference>
<feature type="non-terminal residue" evidence="4">
    <location>
        <position position="1"/>
    </location>
</feature>
<evidence type="ECO:0000256" key="1">
    <source>
        <dbReference type="ARBA" id="ARBA00023002"/>
    </source>
</evidence>
<dbReference type="InterPro" id="IPR003421">
    <property type="entry name" value="Opine_DH"/>
</dbReference>
<dbReference type="GO" id="GO:0051287">
    <property type="term" value="F:NAD binding"/>
    <property type="evidence" value="ECO:0007669"/>
    <property type="project" value="InterPro"/>
</dbReference>
<comment type="caution">
    <text evidence="4">The sequence shown here is derived from an EMBL/GenBank/DDBJ whole genome shotgun (WGS) entry which is preliminary data.</text>
</comment>
<sequence>LEMKRNIKNTPKFAVLGAGNSGQTLTAVIASKGFSVKLWNRSSKTVDILNEKGSFEITGLINGFFKADLITTDIEKAIENTDVILVATPSLAHRNVAKTVAPYLTESQTIILNPGATGGALEFRNILDQHNISKKIAIAEAENFIYICRAVETGKVFLKAIKEKCYFSTLPATELDRVTELLHHLHSQFTATSNVLTTSLNYINGMVHPVPLLFNTARAEDPNVEYLHYTEGISPSIAAYIERLDSERMALGQELELEVNSLLDWWRTNYNEPTATSLMDFLEKTHVYDEITAPNTIEHRYIFEDVPFSLVPLSNIGKLLNIPTPCTDAFINLVCAFFDVDFWKEGRTIESLGLSGMTVEEIKKYIETGIK</sequence>
<protein>
    <recommendedName>
        <fullName evidence="5">Opine dehydrogenase domain-containing protein</fullName>
    </recommendedName>
</protein>
<dbReference type="AlphaFoldDB" id="A0A0F9U515"/>
<keyword evidence="1" id="KW-0560">Oxidoreductase</keyword>
<dbReference type="PANTHER" id="PTHR38015">
    <property type="entry name" value="BLR6086 PROTEIN"/>
    <property type="match status" value="1"/>
</dbReference>
<name>A0A0F9U515_9ZZZZ</name>
<reference evidence="4" key="1">
    <citation type="journal article" date="2015" name="Nature">
        <title>Complex archaea that bridge the gap between prokaryotes and eukaryotes.</title>
        <authorList>
            <person name="Spang A."/>
            <person name="Saw J.H."/>
            <person name="Jorgensen S.L."/>
            <person name="Zaremba-Niedzwiedzka K."/>
            <person name="Martijn J."/>
            <person name="Lind A.E."/>
            <person name="van Eijk R."/>
            <person name="Schleper C."/>
            <person name="Guy L."/>
            <person name="Ettema T.J."/>
        </authorList>
    </citation>
    <scope>NUCLEOTIDE SEQUENCE</scope>
</reference>
<gene>
    <name evidence="4" type="ORF">LCGC14_0649920</name>
</gene>
<dbReference type="GO" id="GO:0046168">
    <property type="term" value="P:glycerol-3-phosphate catabolic process"/>
    <property type="evidence" value="ECO:0007669"/>
    <property type="project" value="InterPro"/>
</dbReference>
<evidence type="ECO:0000259" key="3">
    <source>
        <dbReference type="Pfam" id="PF02317"/>
    </source>
</evidence>
<proteinExistence type="predicted"/>
<dbReference type="Gene3D" id="1.10.1040.10">
    <property type="entry name" value="N-(1-d-carboxylethyl)-l-norvaline Dehydrogenase, domain 2"/>
    <property type="match status" value="1"/>
</dbReference>
<dbReference type="InterPro" id="IPR011128">
    <property type="entry name" value="G3P_DH_NAD-dep_N"/>
</dbReference>
<organism evidence="4">
    <name type="scientific">marine sediment metagenome</name>
    <dbReference type="NCBI Taxonomy" id="412755"/>
    <lineage>
        <taxon>unclassified sequences</taxon>
        <taxon>metagenomes</taxon>
        <taxon>ecological metagenomes</taxon>
    </lineage>
</organism>
<dbReference type="InterPro" id="IPR051729">
    <property type="entry name" value="Opine/Lysopine_DH"/>
</dbReference>
<feature type="domain" description="Opine dehydrogenase" evidence="3">
    <location>
        <begin position="193"/>
        <end position="336"/>
    </location>
</feature>
<accession>A0A0F9U515</accession>
<dbReference type="InterPro" id="IPR008927">
    <property type="entry name" value="6-PGluconate_DH-like_C_sf"/>
</dbReference>
<dbReference type="PANTHER" id="PTHR38015:SF1">
    <property type="entry name" value="OPINE DEHYDROGENASE DOMAIN-CONTAINING PROTEIN"/>
    <property type="match status" value="1"/>
</dbReference>
<dbReference type="Gene3D" id="3.40.50.720">
    <property type="entry name" value="NAD(P)-binding Rossmann-like Domain"/>
    <property type="match status" value="1"/>
</dbReference>
<dbReference type="InterPro" id="IPR013328">
    <property type="entry name" value="6PGD_dom2"/>
</dbReference>
<dbReference type="Pfam" id="PF02317">
    <property type="entry name" value="Octopine_DH"/>
    <property type="match status" value="1"/>
</dbReference>
<evidence type="ECO:0008006" key="5">
    <source>
        <dbReference type="Google" id="ProtNLM"/>
    </source>
</evidence>
<dbReference type="InterPro" id="IPR036291">
    <property type="entry name" value="NAD(P)-bd_dom_sf"/>
</dbReference>
<evidence type="ECO:0000313" key="4">
    <source>
        <dbReference type="EMBL" id="KKN48753.1"/>
    </source>
</evidence>